<evidence type="ECO:0000313" key="1">
    <source>
        <dbReference type="EMBL" id="GAA2279431.1"/>
    </source>
</evidence>
<reference evidence="1 2" key="1">
    <citation type="journal article" date="2019" name="Int. J. Syst. Evol. Microbiol.">
        <title>The Global Catalogue of Microorganisms (GCM) 10K type strain sequencing project: providing services to taxonomists for standard genome sequencing and annotation.</title>
        <authorList>
            <consortium name="The Broad Institute Genomics Platform"/>
            <consortium name="The Broad Institute Genome Sequencing Center for Infectious Disease"/>
            <person name="Wu L."/>
            <person name="Ma J."/>
        </authorList>
    </citation>
    <scope>NUCLEOTIDE SEQUENCE [LARGE SCALE GENOMIC DNA]</scope>
    <source>
        <strain evidence="1 2">JCM 7356</strain>
    </source>
</reference>
<gene>
    <name evidence="1" type="ORF">GCM10010430_76750</name>
</gene>
<accession>A0ABN3EZZ4</accession>
<proteinExistence type="predicted"/>
<keyword evidence="2" id="KW-1185">Reference proteome</keyword>
<dbReference type="Gene3D" id="2.80.10.50">
    <property type="match status" value="1"/>
</dbReference>
<sequence length="239" mass="24991">MHQPALMAAKAVAYLTVVPGMLLIATVGHPDTVTTAPSRPAPGPIGMYSGPLESWGPGPLGAPDIPPVTAATMTAVAPYRGLGTLDVWESAQRMDALGAKVSSAAEGTVVGTREKPGENSQEWILQPQQDGEFTVRSLLSGGTSGPLVLTAEPDGLVDLRSDRSQTGEEVSAQLWRFAERMPVIRLDPVARRPAMRFRIRAHQGGCLVAAPAGGPLSVGDCASAGTWWSDRGLHARTAV</sequence>
<name>A0ABN3EZZ4_9ACTN</name>
<dbReference type="CDD" id="cd00161">
    <property type="entry name" value="beta-trefoil_Ricin-like"/>
    <property type="match status" value="1"/>
</dbReference>
<evidence type="ECO:0008006" key="3">
    <source>
        <dbReference type="Google" id="ProtNLM"/>
    </source>
</evidence>
<dbReference type="Proteomes" id="UP001500305">
    <property type="component" value="Unassembled WGS sequence"/>
</dbReference>
<comment type="caution">
    <text evidence="1">The sequence shown here is derived from an EMBL/GenBank/DDBJ whole genome shotgun (WGS) entry which is preliminary data.</text>
</comment>
<dbReference type="EMBL" id="BAAATR010000068">
    <property type="protein sequence ID" value="GAA2279431.1"/>
    <property type="molecule type" value="Genomic_DNA"/>
</dbReference>
<dbReference type="RefSeq" id="WP_344641192.1">
    <property type="nucleotide sequence ID" value="NZ_BAAATR010000068.1"/>
</dbReference>
<organism evidence="1 2">
    <name type="scientific">Kitasatospora cystarginea</name>
    <dbReference type="NCBI Taxonomy" id="58350"/>
    <lineage>
        <taxon>Bacteria</taxon>
        <taxon>Bacillati</taxon>
        <taxon>Actinomycetota</taxon>
        <taxon>Actinomycetes</taxon>
        <taxon>Kitasatosporales</taxon>
        <taxon>Streptomycetaceae</taxon>
        <taxon>Kitasatospora</taxon>
    </lineage>
</organism>
<evidence type="ECO:0000313" key="2">
    <source>
        <dbReference type="Proteomes" id="UP001500305"/>
    </source>
</evidence>
<protein>
    <recommendedName>
        <fullName evidence="3">Ricin B lectin domain-containing protein</fullName>
    </recommendedName>
</protein>